<feature type="compositionally biased region" description="Polar residues" evidence="1">
    <location>
        <begin position="70"/>
        <end position="92"/>
    </location>
</feature>
<feature type="compositionally biased region" description="Pro residues" evidence="1">
    <location>
        <begin position="519"/>
        <end position="571"/>
    </location>
</feature>
<dbReference type="EMBL" id="JH432191">
    <property type="status" value="NOT_ANNOTATED_CDS"/>
    <property type="molecule type" value="Genomic_DNA"/>
</dbReference>
<keyword evidence="3" id="KW-1185">Reference proteome</keyword>
<sequence length="1007" mass="111781">MATAVKSQIVPLAGCSQTKPPVPPKPLPGERKKPERKKSDPNISESSLPVGEMGYSNQAIALAQQLRLKNSNAASTGEAKPSTSKTTKSNVTPAAGIKRSQSSAEAKPKTTYVLKPLRQHHSFQEAKTKKPHIKRRSRDDGDKSSKIRDWFCLPLASFVVKTKDGGSSLVEKGKGRLFGKTPTKKRAPEPPASDNLIPSRPKVPPRPVLQRILADIDTGKGAGKWHKLENVKYIDEEVTTEDSTDYSDVDWGQAIHSAPGEESIIYYTYVEEGLNEKVIFYRSVPHDEVISSSEEEEADERPASHVAQMEDMEIEVEIEVPEKTNGLGMNGHGEEPIVDEQIIDEESPIRQMPIEVEVIPKVEVSDMSQSPELHKNLSVIVEEEEAVKSPPPRPPSPRLPTSVSSSPILRMLSRTPSPRPDTPREPTPVIIYEKFETKVKIVEENIPLVDNTLPLNKNAAPETNEPEYARIQKYSPPKNIESEQIETFNENKVIEEPSNKNETYYDLDVAELPQKVKPQRPPRPLIPPPSPPRLVMPSLPPPPKIEPRTPPPAPPVKVVPPPPPKLAPPPVPPKTYMKIQFPPKNEVEEYESVVEDDLPVDMKPIEEIMQVESRDELGVSETTIVAHEEHIDDLKLESIGDVEAAIEMDVNGTNLMPDDIKDETDGFLEKSHMSLGEGSEVSDDKLRSVLGLNETSESGFMSSPTPPPRNRRKRFRSMEGPARGSLGDVSVPVPLRRSKSVSESENRKSWNSEPSASRMSTPKPPQTPTIKPKPARPPKPKITSVRQLKRSSEPDLASIVSSGNGSPPLIRMKERPLPPPPTPPRHRFPFKGSDRDANAVSKTPESMQMPISSNFPFEFLAKLSEIEAGKLNLTEINVKRINVQEIQADVVRTGSLEVGVVPPLIGLIKGKSDDDDDDDDDSGNKNKESKEKSEDFEAINENIQDKCDKVLEETEQKDFGGEDGNEKVIDEKFSRQEETELLQEVHQERDSTDKNVDKKEKSPTEGQ</sequence>
<feature type="compositionally biased region" description="Basic and acidic residues" evidence="1">
    <location>
        <begin position="663"/>
        <end position="672"/>
    </location>
</feature>
<feature type="compositionally biased region" description="Polar residues" evidence="1">
    <location>
        <begin position="840"/>
        <end position="850"/>
    </location>
</feature>
<feature type="region of interest" description="Disordered" evidence="1">
    <location>
        <begin position="383"/>
        <end position="427"/>
    </location>
</feature>
<dbReference type="PRINTS" id="PR01217">
    <property type="entry name" value="PRICHEXTENSN"/>
</dbReference>
<feature type="region of interest" description="Disordered" evidence="1">
    <location>
        <begin position="507"/>
        <end position="571"/>
    </location>
</feature>
<dbReference type="EnsemblMetazoa" id="SMAR012759-RA">
    <property type="protein sequence ID" value="SMAR012759-PA"/>
    <property type="gene ID" value="SMAR012759"/>
</dbReference>
<feature type="region of interest" description="Disordered" evidence="1">
    <location>
        <begin position="171"/>
        <end position="204"/>
    </location>
</feature>
<dbReference type="HOGENOM" id="CLU_298552_0_0_1"/>
<evidence type="ECO:0000313" key="3">
    <source>
        <dbReference type="Proteomes" id="UP000014500"/>
    </source>
</evidence>
<reference evidence="3" key="1">
    <citation type="submission" date="2011-05" db="EMBL/GenBank/DDBJ databases">
        <authorList>
            <person name="Richards S.R."/>
            <person name="Qu J."/>
            <person name="Jiang H."/>
            <person name="Jhangiani S.N."/>
            <person name="Agravi P."/>
            <person name="Goodspeed R."/>
            <person name="Gross S."/>
            <person name="Mandapat C."/>
            <person name="Jackson L."/>
            <person name="Mathew T."/>
            <person name="Pu L."/>
            <person name="Thornton R."/>
            <person name="Saada N."/>
            <person name="Wilczek-Boney K.B."/>
            <person name="Lee S."/>
            <person name="Kovar C."/>
            <person name="Wu Y."/>
            <person name="Scherer S.E."/>
            <person name="Worley K.C."/>
            <person name="Muzny D.M."/>
            <person name="Gibbs R."/>
        </authorList>
    </citation>
    <scope>NUCLEOTIDE SEQUENCE</scope>
    <source>
        <strain evidence="3">Brora</strain>
    </source>
</reference>
<proteinExistence type="predicted"/>
<feature type="region of interest" description="Disordered" evidence="1">
    <location>
        <begin position="653"/>
        <end position="850"/>
    </location>
</feature>
<dbReference type="Proteomes" id="UP000014500">
    <property type="component" value="Unassembled WGS sequence"/>
</dbReference>
<name>T1JFZ1_STRMM</name>
<feature type="region of interest" description="Disordered" evidence="1">
    <location>
        <begin position="902"/>
        <end position="940"/>
    </location>
</feature>
<organism evidence="2 3">
    <name type="scientific">Strigamia maritima</name>
    <name type="common">European centipede</name>
    <name type="synonym">Geophilus maritimus</name>
    <dbReference type="NCBI Taxonomy" id="126957"/>
    <lineage>
        <taxon>Eukaryota</taxon>
        <taxon>Metazoa</taxon>
        <taxon>Ecdysozoa</taxon>
        <taxon>Arthropoda</taxon>
        <taxon>Myriapoda</taxon>
        <taxon>Chilopoda</taxon>
        <taxon>Pleurostigmophora</taxon>
        <taxon>Geophilomorpha</taxon>
        <taxon>Linotaeniidae</taxon>
        <taxon>Strigamia</taxon>
    </lineage>
</organism>
<feature type="compositionally biased region" description="Basic and acidic residues" evidence="1">
    <location>
        <begin position="922"/>
        <end position="935"/>
    </location>
</feature>
<evidence type="ECO:0000313" key="2">
    <source>
        <dbReference type="EnsemblMetazoa" id="SMAR012759-PA"/>
    </source>
</evidence>
<evidence type="ECO:0000256" key="1">
    <source>
        <dbReference type="SAM" id="MobiDB-lite"/>
    </source>
</evidence>
<feature type="region of interest" description="Disordered" evidence="1">
    <location>
        <begin position="457"/>
        <end position="478"/>
    </location>
</feature>
<feature type="compositionally biased region" description="Basic and acidic residues" evidence="1">
    <location>
        <begin position="28"/>
        <end position="40"/>
    </location>
</feature>
<dbReference type="OMA" id="NTCAFAR"/>
<dbReference type="PANTHER" id="PTHR45725:SF1">
    <property type="entry name" value="DISHEVELLED ASSOCIATED ACTIVATOR OF MORPHOGENESIS, ISOFORM D"/>
    <property type="match status" value="1"/>
</dbReference>
<feature type="compositionally biased region" description="Pro residues" evidence="1">
    <location>
        <begin position="389"/>
        <end position="398"/>
    </location>
</feature>
<feature type="region of interest" description="Disordered" evidence="1">
    <location>
        <begin position="981"/>
        <end position="1007"/>
    </location>
</feature>
<dbReference type="InterPro" id="IPR051425">
    <property type="entry name" value="Formin_Homology"/>
</dbReference>
<dbReference type="PANTHER" id="PTHR45725">
    <property type="entry name" value="FORMIN HOMOLOGY 2 FAMILY MEMBER"/>
    <property type="match status" value="1"/>
</dbReference>
<feature type="compositionally biased region" description="Basic and acidic residues" evidence="1">
    <location>
        <begin position="740"/>
        <end position="750"/>
    </location>
</feature>
<feature type="compositionally biased region" description="Polar residues" evidence="1">
    <location>
        <begin position="751"/>
        <end position="760"/>
    </location>
</feature>
<reference evidence="2" key="2">
    <citation type="submission" date="2015-02" db="UniProtKB">
        <authorList>
            <consortium name="EnsemblMetazoa"/>
        </authorList>
    </citation>
    <scope>IDENTIFICATION</scope>
</reference>
<protein>
    <submittedName>
        <fullName evidence="2">Uncharacterized protein</fullName>
    </submittedName>
</protein>
<feature type="region of interest" description="Disordered" evidence="1">
    <location>
        <begin position="70"/>
        <end position="144"/>
    </location>
</feature>
<feature type="compositionally biased region" description="Polar residues" evidence="1">
    <location>
        <begin position="693"/>
        <end position="703"/>
    </location>
</feature>
<feature type="region of interest" description="Disordered" evidence="1">
    <location>
        <begin position="1"/>
        <end position="52"/>
    </location>
</feature>
<dbReference type="AlphaFoldDB" id="T1JFZ1"/>
<accession>T1JFZ1</accession>